<organism evidence="2 3">
    <name type="scientific">Steinernema carpocapsae</name>
    <name type="common">Entomopathogenic nematode</name>
    <dbReference type="NCBI Taxonomy" id="34508"/>
    <lineage>
        <taxon>Eukaryota</taxon>
        <taxon>Metazoa</taxon>
        <taxon>Ecdysozoa</taxon>
        <taxon>Nematoda</taxon>
        <taxon>Chromadorea</taxon>
        <taxon>Rhabditida</taxon>
        <taxon>Tylenchina</taxon>
        <taxon>Panagrolaimomorpha</taxon>
        <taxon>Strongyloidoidea</taxon>
        <taxon>Steinernematidae</taxon>
        <taxon>Steinernema</taxon>
    </lineage>
</organism>
<feature type="chain" id="PRO_5020681928" evidence="1">
    <location>
        <begin position="19"/>
        <end position="141"/>
    </location>
</feature>
<feature type="signal peptide" evidence="1">
    <location>
        <begin position="1"/>
        <end position="18"/>
    </location>
</feature>
<protein>
    <submittedName>
        <fullName evidence="2">Uncharacterized protein</fullName>
    </submittedName>
</protein>
<dbReference type="AlphaFoldDB" id="A0A4U5PDV4"/>
<dbReference type="EMBL" id="AZBU02000002">
    <property type="protein sequence ID" value="TKR94659.1"/>
    <property type="molecule type" value="Genomic_DNA"/>
</dbReference>
<proteinExistence type="predicted"/>
<comment type="caution">
    <text evidence="2">The sequence shown here is derived from an EMBL/GenBank/DDBJ whole genome shotgun (WGS) entry which is preliminary data.</text>
</comment>
<evidence type="ECO:0000313" key="3">
    <source>
        <dbReference type="Proteomes" id="UP000298663"/>
    </source>
</evidence>
<sequence length="141" mass="15719">MKLAIVLCFFVALPVATAITCQDWSGWLLNVIKEVDYFGDRNLNDACDKDSKKAILEYMIDTLEILAMRLEMPCTFTFQPLPFSSTCASLNSSNDAGFYSSVGRTNTILTDMCPSGCPVEQEAKDEVEKMIQKLKNILSNL</sequence>
<keyword evidence="3" id="KW-1185">Reference proteome</keyword>
<evidence type="ECO:0000256" key="1">
    <source>
        <dbReference type="SAM" id="SignalP"/>
    </source>
</evidence>
<accession>A0A4U5PDV4</accession>
<reference evidence="2 3" key="2">
    <citation type="journal article" date="2019" name="G3 (Bethesda)">
        <title>Hybrid Assembly of the Genome of the Entomopathogenic Nematode Steinernema carpocapsae Identifies the X-Chromosome.</title>
        <authorList>
            <person name="Serra L."/>
            <person name="Macchietto M."/>
            <person name="Macias-Munoz A."/>
            <person name="McGill C.J."/>
            <person name="Rodriguez I.M."/>
            <person name="Rodriguez B."/>
            <person name="Murad R."/>
            <person name="Mortazavi A."/>
        </authorList>
    </citation>
    <scope>NUCLEOTIDE SEQUENCE [LARGE SCALE GENOMIC DNA]</scope>
    <source>
        <strain evidence="2 3">ALL</strain>
    </source>
</reference>
<evidence type="ECO:0000313" key="2">
    <source>
        <dbReference type="EMBL" id="TKR94659.1"/>
    </source>
</evidence>
<dbReference type="Proteomes" id="UP000298663">
    <property type="component" value="Unassembled WGS sequence"/>
</dbReference>
<reference evidence="2 3" key="1">
    <citation type="journal article" date="2015" name="Genome Biol.">
        <title>Comparative genomics of Steinernema reveals deeply conserved gene regulatory networks.</title>
        <authorList>
            <person name="Dillman A.R."/>
            <person name="Macchietto M."/>
            <person name="Porter C.F."/>
            <person name="Rogers A."/>
            <person name="Williams B."/>
            <person name="Antoshechkin I."/>
            <person name="Lee M.M."/>
            <person name="Goodwin Z."/>
            <person name="Lu X."/>
            <person name="Lewis E.E."/>
            <person name="Goodrich-Blair H."/>
            <person name="Stock S.P."/>
            <person name="Adams B.J."/>
            <person name="Sternberg P.W."/>
            <person name="Mortazavi A."/>
        </authorList>
    </citation>
    <scope>NUCLEOTIDE SEQUENCE [LARGE SCALE GENOMIC DNA]</scope>
    <source>
        <strain evidence="2 3">ALL</strain>
    </source>
</reference>
<name>A0A4U5PDV4_STECR</name>
<gene>
    <name evidence="2" type="ORF">L596_008920</name>
</gene>
<keyword evidence="1" id="KW-0732">Signal</keyword>